<dbReference type="EMBL" id="UZAH01041231">
    <property type="protein sequence ID" value="VDP59937.1"/>
    <property type="molecule type" value="Genomic_DNA"/>
</dbReference>
<feature type="compositionally biased region" description="Basic and acidic residues" evidence="1">
    <location>
        <begin position="124"/>
        <end position="133"/>
    </location>
</feature>
<feature type="compositionally biased region" description="Basic residues" evidence="1">
    <location>
        <begin position="1"/>
        <end position="11"/>
    </location>
</feature>
<dbReference type="AlphaFoldDB" id="A0A183GW36"/>
<organism evidence="3 4">
    <name type="scientific">Heligmosomoides polygyrus</name>
    <name type="common">Parasitic roundworm</name>
    <dbReference type="NCBI Taxonomy" id="6339"/>
    <lineage>
        <taxon>Eukaryota</taxon>
        <taxon>Metazoa</taxon>
        <taxon>Ecdysozoa</taxon>
        <taxon>Nematoda</taxon>
        <taxon>Chromadorea</taxon>
        <taxon>Rhabditida</taxon>
        <taxon>Rhabditina</taxon>
        <taxon>Rhabditomorpha</taxon>
        <taxon>Strongyloidea</taxon>
        <taxon>Heligmosomidae</taxon>
        <taxon>Heligmosomoides</taxon>
    </lineage>
</organism>
<feature type="compositionally biased region" description="Low complexity" evidence="1">
    <location>
        <begin position="24"/>
        <end position="39"/>
    </location>
</feature>
<accession>A0A183GW36</accession>
<dbReference type="WBParaSite" id="HPBE_0002690601-mRNA-1">
    <property type="protein sequence ID" value="HPBE_0002690601-mRNA-1"/>
    <property type="gene ID" value="HPBE_0002690601"/>
</dbReference>
<reference evidence="2 3" key="1">
    <citation type="submission" date="2018-11" db="EMBL/GenBank/DDBJ databases">
        <authorList>
            <consortium name="Pathogen Informatics"/>
        </authorList>
    </citation>
    <scope>NUCLEOTIDE SEQUENCE [LARGE SCALE GENOMIC DNA]</scope>
</reference>
<name>A0A183GW36_HELPZ</name>
<evidence type="ECO:0000313" key="3">
    <source>
        <dbReference type="Proteomes" id="UP000050761"/>
    </source>
</evidence>
<gene>
    <name evidence="2" type="ORF">HPBE_LOCUS26905</name>
</gene>
<reference evidence="4" key="2">
    <citation type="submission" date="2019-09" db="UniProtKB">
        <authorList>
            <consortium name="WormBaseParasite"/>
        </authorList>
    </citation>
    <scope>IDENTIFICATION</scope>
</reference>
<protein>
    <submittedName>
        <fullName evidence="2 4">Uncharacterized protein</fullName>
    </submittedName>
</protein>
<evidence type="ECO:0000313" key="2">
    <source>
        <dbReference type="EMBL" id="VDP59937.1"/>
    </source>
</evidence>
<dbReference type="Proteomes" id="UP000050761">
    <property type="component" value="Unassembled WGS sequence"/>
</dbReference>
<sequence length="149" mass="16727">MVLYLRPKRNGTKLPRSATRRAATRTTRTEVPSPVPSSSHQPGDPEHEELLMSDTGSRRDTEYCRVRYPDVDNFDLFDDEDNSQSSQPLLSQSSESLLSQSSQSLLLQSSFGAPITPMPARKRSCQERAETRTGTEQALSLWRAPRFGV</sequence>
<feature type="region of interest" description="Disordered" evidence="1">
    <location>
        <begin position="74"/>
        <end position="149"/>
    </location>
</feature>
<keyword evidence="3" id="KW-1185">Reference proteome</keyword>
<feature type="compositionally biased region" description="Basic and acidic residues" evidence="1">
    <location>
        <begin position="43"/>
        <end position="61"/>
    </location>
</feature>
<accession>A0A3P8E7C0</accession>
<proteinExistence type="predicted"/>
<feature type="region of interest" description="Disordered" evidence="1">
    <location>
        <begin position="1"/>
        <end position="61"/>
    </location>
</feature>
<evidence type="ECO:0000256" key="1">
    <source>
        <dbReference type="SAM" id="MobiDB-lite"/>
    </source>
</evidence>
<evidence type="ECO:0000313" key="4">
    <source>
        <dbReference type="WBParaSite" id="HPBE_0002690601-mRNA-1"/>
    </source>
</evidence>
<feature type="compositionally biased region" description="Low complexity" evidence="1">
    <location>
        <begin position="83"/>
        <end position="110"/>
    </location>
</feature>